<gene>
    <name evidence="3" type="ORF">TRL7639_03614</name>
</gene>
<dbReference type="Pfam" id="PF00082">
    <property type="entry name" value="Peptidase_S8"/>
    <property type="match status" value="1"/>
</dbReference>
<dbReference type="AlphaFoldDB" id="A0A1Y5TH45"/>
<evidence type="ECO:0000313" key="3">
    <source>
        <dbReference type="EMBL" id="SLN63901.1"/>
    </source>
</evidence>
<evidence type="ECO:0000259" key="2">
    <source>
        <dbReference type="Pfam" id="PF00082"/>
    </source>
</evidence>
<accession>A0A1Y5TH45</accession>
<organism evidence="3 4">
    <name type="scientific">Falsiruegeria litorea R37</name>
    <dbReference type="NCBI Taxonomy" id="1200284"/>
    <lineage>
        <taxon>Bacteria</taxon>
        <taxon>Pseudomonadati</taxon>
        <taxon>Pseudomonadota</taxon>
        <taxon>Alphaproteobacteria</taxon>
        <taxon>Rhodobacterales</taxon>
        <taxon>Roseobacteraceae</taxon>
        <taxon>Falsiruegeria</taxon>
    </lineage>
</organism>
<feature type="domain" description="Peptidase S8/S53" evidence="2">
    <location>
        <begin position="578"/>
        <end position="687"/>
    </location>
</feature>
<dbReference type="InterPro" id="IPR036852">
    <property type="entry name" value="Peptidase_S8/S53_dom_sf"/>
</dbReference>
<dbReference type="GO" id="GO:0004252">
    <property type="term" value="F:serine-type endopeptidase activity"/>
    <property type="evidence" value="ECO:0007669"/>
    <property type="project" value="InterPro"/>
</dbReference>
<sequence>MLTWGDWMDHSLGNGTPYVDWFDILHENRRGNKPEFVKQIVPRTPDTFQSLDKGVEALDGVGPAGEDTGTGAPEPYVIRSPKFMTNTKFADWWNTRPDPTGWLPSAATFDYPTVEDDTVVVGIIDVGLSLGHRRFRLADGRTRVLGCWLQGAPVDGLGEIPERAPYLPFGGHLFEGQINTTLAQFSVGQDLQAPLKQEGFNRATCLTHYPLADADRDLAGRVSHGTHVMGLAGGADPDCIQGREFGQKTRFLLVSLPPALAFGEGGTFLDFYLIYALRWLVEVNARIAEKSGLDKPRPMVINASFGKHAGSKDGAQPFVNAMLNHARSGRLAATGVDEVTRRVPLHAVLPAGNSNLDRATAKLTLTPTDGPRAEIDWVIQPDDDTSNFLEVWCESTTENALGQCDLAIELVPPGQSPAGESAGAAGQIQELFRTTSEESVQHLARIYCQRIDPPNGDADQGDTRRRFRYLLCLGPDRHRSDVWANPPSGRWKVRLKNLSPDKALTVSLMVQTDQPVRSGSSATRVSYLDDPTYEKFTKDGRNRDTYEYGFHGLSGSGAVARDLDTAEFVKRHGTLNSYAANSSVATIAGYRASDGRPAEYSSTGKGVEEGPDGRSAPTAAFPTDDGYAHLGVLSDGASDGSMVAMQGTSFASAMATRTIVNAWLARQHDPYGKVPINQFLASTAQRQAAPKGWFKSPVDVEKVGTGRIVFESRRRTSC</sequence>
<name>A0A1Y5TH45_9RHOB</name>
<reference evidence="3 4" key="1">
    <citation type="submission" date="2017-03" db="EMBL/GenBank/DDBJ databases">
        <authorList>
            <person name="Afonso C.L."/>
            <person name="Miller P.J."/>
            <person name="Scott M.A."/>
            <person name="Spackman E."/>
            <person name="Goraichik I."/>
            <person name="Dimitrov K.M."/>
            <person name="Suarez D.L."/>
            <person name="Swayne D.E."/>
        </authorList>
    </citation>
    <scope>NUCLEOTIDE SEQUENCE [LARGE SCALE GENOMIC DNA]</scope>
    <source>
        <strain evidence="3 4">CECT 7639</strain>
    </source>
</reference>
<dbReference type="Proteomes" id="UP000193077">
    <property type="component" value="Unassembled WGS sequence"/>
</dbReference>
<evidence type="ECO:0000313" key="4">
    <source>
        <dbReference type="Proteomes" id="UP000193077"/>
    </source>
</evidence>
<dbReference type="GO" id="GO:0006508">
    <property type="term" value="P:proteolysis"/>
    <property type="evidence" value="ECO:0007669"/>
    <property type="project" value="InterPro"/>
</dbReference>
<dbReference type="Gene3D" id="2.60.120.1290">
    <property type="match status" value="1"/>
</dbReference>
<dbReference type="SUPFAM" id="SSF52743">
    <property type="entry name" value="Subtilisin-like"/>
    <property type="match status" value="1"/>
</dbReference>
<dbReference type="OrthoDB" id="8010691at2"/>
<dbReference type="EMBL" id="FWFO01000003">
    <property type="protein sequence ID" value="SLN63901.1"/>
    <property type="molecule type" value="Genomic_DNA"/>
</dbReference>
<protein>
    <recommendedName>
        <fullName evidence="2">Peptidase S8/S53 domain-containing protein</fullName>
    </recommendedName>
</protein>
<evidence type="ECO:0000256" key="1">
    <source>
        <dbReference type="SAM" id="MobiDB-lite"/>
    </source>
</evidence>
<feature type="region of interest" description="Disordered" evidence="1">
    <location>
        <begin position="595"/>
        <end position="615"/>
    </location>
</feature>
<dbReference type="Gene3D" id="3.40.50.200">
    <property type="entry name" value="Peptidase S8/S53 domain"/>
    <property type="match status" value="2"/>
</dbReference>
<dbReference type="RefSeq" id="WP_085797245.1">
    <property type="nucleotide sequence ID" value="NZ_FWFO01000003.1"/>
</dbReference>
<dbReference type="InterPro" id="IPR000209">
    <property type="entry name" value="Peptidase_S8/S53_dom"/>
</dbReference>
<keyword evidence="4" id="KW-1185">Reference proteome</keyword>
<proteinExistence type="predicted"/>